<accession>A0A2P2IHQ9</accession>
<proteinExistence type="predicted"/>
<protein>
    <submittedName>
        <fullName evidence="1">Uncharacterized protein</fullName>
    </submittedName>
</protein>
<sequence>MKGISVTNSTIEFSKLFKMHANFCFVAGET</sequence>
<name>A0A2P2IHQ9_RHIMU</name>
<organism evidence="1">
    <name type="scientific">Rhizophora mucronata</name>
    <name type="common">Asiatic mangrove</name>
    <dbReference type="NCBI Taxonomy" id="61149"/>
    <lineage>
        <taxon>Eukaryota</taxon>
        <taxon>Viridiplantae</taxon>
        <taxon>Streptophyta</taxon>
        <taxon>Embryophyta</taxon>
        <taxon>Tracheophyta</taxon>
        <taxon>Spermatophyta</taxon>
        <taxon>Magnoliopsida</taxon>
        <taxon>eudicotyledons</taxon>
        <taxon>Gunneridae</taxon>
        <taxon>Pentapetalae</taxon>
        <taxon>rosids</taxon>
        <taxon>fabids</taxon>
        <taxon>Malpighiales</taxon>
        <taxon>Rhizophoraceae</taxon>
        <taxon>Rhizophora</taxon>
    </lineage>
</organism>
<reference evidence="1" key="1">
    <citation type="submission" date="2018-02" db="EMBL/GenBank/DDBJ databases">
        <title>Rhizophora mucronata_Transcriptome.</title>
        <authorList>
            <person name="Meera S.P."/>
            <person name="Sreeshan A."/>
            <person name="Augustine A."/>
        </authorList>
    </citation>
    <scope>NUCLEOTIDE SEQUENCE</scope>
    <source>
        <tissue evidence="1">Leaf</tissue>
    </source>
</reference>
<evidence type="ECO:0000313" key="1">
    <source>
        <dbReference type="EMBL" id="MBW80755.1"/>
    </source>
</evidence>
<dbReference type="EMBL" id="GGEC01000272">
    <property type="protein sequence ID" value="MBW80755.1"/>
    <property type="molecule type" value="Transcribed_RNA"/>
</dbReference>
<dbReference type="AlphaFoldDB" id="A0A2P2IHQ9"/>